<dbReference type="CDD" id="cd16833">
    <property type="entry name" value="YfiH"/>
    <property type="match status" value="1"/>
</dbReference>
<keyword evidence="14" id="KW-1185">Reference proteome</keyword>
<dbReference type="InterPro" id="IPR003730">
    <property type="entry name" value="Cu_polyphenol_OxRdtase"/>
</dbReference>
<keyword evidence="4" id="KW-0808">Transferase</keyword>
<organism evidence="13 14">
    <name type="scientific">Sporichthya brevicatena</name>
    <dbReference type="NCBI Taxonomy" id="171442"/>
    <lineage>
        <taxon>Bacteria</taxon>
        <taxon>Bacillati</taxon>
        <taxon>Actinomycetota</taxon>
        <taxon>Actinomycetes</taxon>
        <taxon>Sporichthyales</taxon>
        <taxon>Sporichthyaceae</taxon>
        <taxon>Sporichthya</taxon>
    </lineage>
</organism>
<evidence type="ECO:0000256" key="6">
    <source>
        <dbReference type="ARBA" id="ARBA00022801"/>
    </source>
</evidence>
<dbReference type="Gene3D" id="3.60.140.10">
    <property type="entry name" value="CNF1/YfiH-like putative cysteine hydrolases"/>
    <property type="match status" value="1"/>
</dbReference>
<comment type="similarity">
    <text evidence="3 12">Belongs to the purine nucleoside phosphorylase YfiH/LACC1 family.</text>
</comment>
<dbReference type="Proteomes" id="UP001500957">
    <property type="component" value="Unassembled WGS sequence"/>
</dbReference>
<keyword evidence="5" id="KW-0479">Metal-binding</keyword>
<evidence type="ECO:0000256" key="4">
    <source>
        <dbReference type="ARBA" id="ARBA00022679"/>
    </source>
</evidence>
<comment type="catalytic activity">
    <reaction evidence="1">
        <text>inosine + phosphate = alpha-D-ribose 1-phosphate + hypoxanthine</text>
        <dbReference type="Rhea" id="RHEA:27646"/>
        <dbReference type="ChEBI" id="CHEBI:17368"/>
        <dbReference type="ChEBI" id="CHEBI:17596"/>
        <dbReference type="ChEBI" id="CHEBI:43474"/>
        <dbReference type="ChEBI" id="CHEBI:57720"/>
        <dbReference type="EC" id="2.4.2.1"/>
    </reaction>
    <physiologicalReaction direction="left-to-right" evidence="1">
        <dbReference type="Rhea" id="RHEA:27647"/>
    </physiologicalReaction>
</comment>
<evidence type="ECO:0000313" key="14">
    <source>
        <dbReference type="Proteomes" id="UP001500957"/>
    </source>
</evidence>
<evidence type="ECO:0000256" key="11">
    <source>
        <dbReference type="ARBA" id="ARBA00049893"/>
    </source>
</evidence>
<comment type="catalytic activity">
    <reaction evidence="9">
        <text>adenosine + H2O + H(+) = inosine + NH4(+)</text>
        <dbReference type="Rhea" id="RHEA:24408"/>
        <dbReference type="ChEBI" id="CHEBI:15377"/>
        <dbReference type="ChEBI" id="CHEBI:15378"/>
        <dbReference type="ChEBI" id="CHEBI:16335"/>
        <dbReference type="ChEBI" id="CHEBI:17596"/>
        <dbReference type="ChEBI" id="CHEBI:28938"/>
        <dbReference type="EC" id="3.5.4.4"/>
    </reaction>
    <physiologicalReaction direction="left-to-right" evidence="9">
        <dbReference type="Rhea" id="RHEA:24409"/>
    </physiologicalReaction>
</comment>
<evidence type="ECO:0000256" key="9">
    <source>
        <dbReference type="ARBA" id="ARBA00047989"/>
    </source>
</evidence>
<protein>
    <recommendedName>
        <fullName evidence="12">Purine nucleoside phosphorylase</fullName>
    </recommendedName>
</protein>
<comment type="catalytic activity">
    <reaction evidence="11">
        <text>S-methyl-5'-thioadenosine + phosphate = 5-(methylsulfanyl)-alpha-D-ribose 1-phosphate + adenine</text>
        <dbReference type="Rhea" id="RHEA:11852"/>
        <dbReference type="ChEBI" id="CHEBI:16708"/>
        <dbReference type="ChEBI" id="CHEBI:17509"/>
        <dbReference type="ChEBI" id="CHEBI:43474"/>
        <dbReference type="ChEBI" id="CHEBI:58533"/>
        <dbReference type="EC" id="2.4.2.28"/>
    </reaction>
    <physiologicalReaction direction="left-to-right" evidence="11">
        <dbReference type="Rhea" id="RHEA:11853"/>
    </physiologicalReaction>
</comment>
<gene>
    <name evidence="13" type="primary">pgeF</name>
    <name evidence="13" type="ORF">GCM10009547_21110</name>
</gene>
<evidence type="ECO:0000256" key="1">
    <source>
        <dbReference type="ARBA" id="ARBA00000553"/>
    </source>
</evidence>
<comment type="function">
    <text evidence="2">Purine nucleoside enzyme that catalyzes the phosphorolysis of adenosine and inosine nucleosides, yielding D-ribose 1-phosphate and the respective free bases, adenine and hypoxanthine. Also catalyzes the phosphorolysis of S-methyl-5'-thioadenosine into adenine and S-methyl-5-thio-alpha-D-ribose 1-phosphate. Also has adenosine deaminase activity.</text>
</comment>
<dbReference type="SUPFAM" id="SSF64438">
    <property type="entry name" value="CNF1/YfiH-like putative cysteine hydrolases"/>
    <property type="match status" value="1"/>
</dbReference>
<dbReference type="EMBL" id="BAAAHE010000015">
    <property type="protein sequence ID" value="GAA0618536.1"/>
    <property type="molecule type" value="Genomic_DNA"/>
</dbReference>
<evidence type="ECO:0000256" key="8">
    <source>
        <dbReference type="ARBA" id="ARBA00023008"/>
    </source>
</evidence>
<dbReference type="Pfam" id="PF02578">
    <property type="entry name" value="Cu-oxidase_4"/>
    <property type="match status" value="1"/>
</dbReference>
<evidence type="ECO:0000256" key="12">
    <source>
        <dbReference type="RuleBase" id="RU361274"/>
    </source>
</evidence>
<evidence type="ECO:0000256" key="3">
    <source>
        <dbReference type="ARBA" id="ARBA00007353"/>
    </source>
</evidence>
<dbReference type="PANTHER" id="PTHR30616:SF2">
    <property type="entry name" value="PURINE NUCLEOSIDE PHOSPHORYLASE LACC1"/>
    <property type="match status" value="1"/>
</dbReference>
<evidence type="ECO:0000256" key="5">
    <source>
        <dbReference type="ARBA" id="ARBA00022723"/>
    </source>
</evidence>
<reference evidence="13 14" key="1">
    <citation type="journal article" date="2019" name="Int. J. Syst. Evol. Microbiol.">
        <title>The Global Catalogue of Microorganisms (GCM) 10K type strain sequencing project: providing services to taxonomists for standard genome sequencing and annotation.</title>
        <authorList>
            <consortium name="The Broad Institute Genomics Platform"/>
            <consortium name="The Broad Institute Genome Sequencing Center for Infectious Disease"/>
            <person name="Wu L."/>
            <person name="Ma J."/>
        </authorList>
    </citation>
    <scope>NUCLEOTIDE SEQUENCE [LARGE SCALE GENOMIC DNA]</scope>
    <source>
        <strain evidence="13 14">JCM 10671</strain>
    </source>
</reference>
<accession>A0ABN1GT02</accession>
<dbReference type="InterPro" id="IPR038371">
    <property type="entry name" value="Cu_polyphenol_OxRdtase_sf"/>
</dbReference>
<evidence type="ECO:0000256" key="10">
    <source>
        <dbReference type="ARBA" id="ARBA00048968"/>
    </source>
</evidence>
<dbReference type="PANTHER" id="PTHR30616">
    <property type="entry name" value="UNCHARACTERIZED PROTEIN YFIH"/>
    <property type="match status" value="1"/>
</dbReference>
<dbReference type="NCBIfam" id="TIGR00726">
    <property type="entry name" value="peptidoglycan editing factor PgeF"/>
    <property type="match status" value="1"/>
</dbReference>
<comment type="catalytic activity">
    <reaction evidence="10">
        <text>adenosine + phosphate = alpha-D-ribose 1-phosphate + adenine</text>
        <dbReference type="Rhea" id="RHEA:27642"/>
        <dbReference type="ChEBI" id="CHEBI:16335"/>
        <dbReference type="ChEBI" id="CHEBI:16708"/>
        <dbReference type="ChEBI" id="CHEBI:43474"/>
        <dbReference type="ChEBI" id="CHEBI:57720"/>
        <dbReference type="EC" id="2.4.2.1"/>
    </reaction>
    <physiologicalReaction direction="left-to-right" evidence="10">
        <dbReference type="Rhea" id="RHEA:27643"/>
    </physiologicalReaction>
</comment>
<evidence type="ECO:0000313" key="13">
    <source>
        <dbReference type="EMBL" id="GAA0618536.1"/>
    </source>
</evidence>
<dbReference type="InterPro" id="IPR011324">
    <property type="entry name" value="Cytotoxic_necrot_fac-like_cat"/>
</dbReference>
<evidence type="ECO:0000256" key="7">
    <source>
        <dbReference type="ARBA" id="ARBA00022833"/>
    </source>
</evidence>
<keyword evidence="8" id="KW-0186">Copper</keyword>
<evidence type="ECO:0000256" key="2">
    <source>
        <dbReference type="ARBA" id="ARBA00003215"/>
    </source>
</evidence>
<sequence>MIPLLMPSWPPGVRGVFTTRAGGQSIPPYAELNLATHVGDDARTVAANRALVAAAVGLPPERLVFMEQVHGNDVAVVAGPTPVPPVADALVTTTPALALVVLVADCVPVLMADPYAGVVAAAHAGRKGVELGVVARALAAMQDLGAQPGRVRVQLGPSINGCCYEVPESMQREVAAAAPGAVAGTGRTRAGTPSLDLRPGLAEQFAALGVHDVGLTGGCTNDDPDFFSYRRDGVTGRFAGLIWRESEDS</sequence>
<keyword evidence="7" id="KW-0862">Zinc</keyword>
<keyword evidence="6" id="KW-0378">Hydrolase</keyword>
<proteinExistence type="inferred from homology"/>
<comment type="caution">
    <text evidence="13">The sequence shown here is derived from an EMBL/GenBank/DDBJ whole genome shotgun (WGS) entry which is preliminary data.</text>
</comment>
<name>A0ABN1GT02_9ACTN</name>